<name>A0A3M7SXC0_BRAPC</name>
<gene>
    <name evidence="2" type="ORF">BpHYR1_036983</name>
</gene>
<sequence length="544" mass="64066">MNRGYPNYAEYYDYYRPLSPIDRRNKCPNFPLWQNVARVFEFLVSGKLDELTPMEAYSPDLTSYYYSIEHKELIRNPIDPSDSDSFIWDYKNPLHYKLLKLKLKLVTQSDQMVKMFRSNETTCKKCVKESKNYLIFRNFVIDKVEEYVVSLRMSLDLYFDRFAQHRLKNSFDINTINDLNQFIRLVCPIDPICDPDTHLIDLCANKMHALLDLLVYEDFVYPKTRVDEYPRKSKAYHSDYRLLDTKVARKASPARNEKENAEVVNCDMNLDLSVEEKVKVKKNSISFSSMSSISIESDLEGKKNRKRRKKSHQKKSKKNKPEDKVKLTSSALISEIRKNKDKKTKRAKHCDNSFCVLVDFNLSATELDLLSRIMPAIGHKLTNSDLNDYINECRLKSDTARSYVELINKLYSGVRNDNLLREKFLAKYQNLESQNESILDDFFSKCQLMFKVLNEIQTRLNHELDYMQKLDTCLCQFGSSNRLDLLKEQVYDIQLELVNYCRAKVDSKLDNFDFLSTMNFSYLLDIANRFVEFYQIDSLPLLHS</sequence>
<protein>
    <submittedName>
        <fullName evidence="2">Uncharacterized protein</fullName>
    </submittedName>
</protein>
<dbReference type="Proteomes" id="UP000276133">
    <property type="component" value="Unassembled WGS sequence"/>
</dbReference>
<feature type="region of interest" description="Disordered" evidence="1">
    <location>
        <begin position="298"/>
        <end position="326"/>
    </location>
</feature>
<comment type="caution">
    <text evidence="2">The sequence shown here is derived from an EMBL/GenBank/DDBJ whole genome shotgun (WGS) entry which is preliminary data.</text>
</comment>
<dbReference type="OrthoDB" id="10571851at2759"/>
<keyword evidence="3" id="KW-1185">Reference proteome</keyword>
<accession>A0A3M7SXC0</accession>
<dbReference type="EMBL" id="REGN01000640">
    <property type="protein sequence ID" value="RNA40481.1"/>
    <property type="molecule type" value="Genomic_DNA"/>
</dbReference>
<feature type="compositionally biased region" description="Basic residues" evidence="1">
    <location>
        <begin position="303"/>
        <end position="318"/>
    </location>
</feature>
<organism evidence="2 3">
    <name type="scientific">Brachionus plicatilis</name>
    <name type="common">Marine rotifer</name>
    <name type="synonym">Brachionus muelleri</name>
    <dbReference type="NCBI Taxonomy" id="10195"/>
    <lineage>
        <taxon>Eukaryota</taxon>
        <taxon>Metazoa</taxon>
        <taxon>Spiralia</taxon>
        <taxon>Gnathifera</taxon>
        <taxon>Rotifera</taxon>
        <taxon>Eurotatoria</taxon>
        <taxon>Monogononta</taxon>
        <taxon>Pseudotrocha</taxon>
        <taxon>Ploima</taxon>
        <taxon>Brachionidae</taxon>
        <taxon>Brachionus</taxon>
    </lineage>
</organism>
<proteinExistence type="predicted"/>
<reference evidence="2 3" key="1">
    <citation type="journal article" date="2018" name="Sci. Rep.">
        <title>Genomic signatures of local adaptation to the degree of environmental predictability in rotifers.</title>
        <authorList>
            <person name="Franch-Gras L."/>
            <person name="Hahn C."/>
            <person name="Garcia-Roger E.M."/>
            <person name="Carmona M.J."/>
            <person name="Serra M."/>
            <person name="Gomez A."/>
        </authorList>
    </citation>
    <scope>NUCLEOTIDE SEQUENCE [LARGE SCALE GENOMIC DNA]</scope>
    <source>
        <strain evidence="2">HYR1</strain>
    </source>
</reference>
<evidence type="ECO:0000313" key="3">
    <source>
        <dbReference type="Proteomes" id="UP000276133"/>
    </source>
</evidence>
<evidence type="ECO:0000256" key="1">
    <source>
        <dbReference type="SAM" id="MobiDB-lite"/>
    </source>
</evidence>
<evidence type="ECO:0000313" key="2">
    <source>
        <dbReference type="EMBL" id="RNA40481.1"/>
    </source>
</evidence>
<dbReference type="AlphaFoldDB" id="A0A3M7SXC0"/>